<dbReference type="AlphaFoldDB" id="A0A086SWN0"/>
<dbReference type="InterPro" id="IPR012506">
    <property type="entry name" value="TMEM86B-like"/>
</dbReference>
<dbReference type="Pfam" id="PF07947">
    <property type="entry name" value="YhhN"/>
    <property type="match status" value="1"/>
</dbReference>
<evidence type="ECO:0000313" key="7">
    <source>
        <dbReference type="EMBL" id="KFH41512.1"/>
    </source>
</evidence>
<comment type="subcellular location">
    <subcellularLocation>
        <location evidence="1">Membrane</location>
        <topology evidence="1">Multi-pass membrane protein</topology>
    </subcellularLocation>
</comment>
<evidence type="ECO:0000256" key="6">
    <source>
        <dbReference type="SAM" id="Phobius"/>
    </source>
</evidence>
<evidence type="ECO:0000256" key="3">
    <source>
        <dbReference type="ARBA" id="ARBA00022692"/>
    </source>
</evidence>
<dbReference type="HOGENOM" id="CLU_079086_2_0_1"/>
<dbReference type="OrthoDB" id="2133758at2759"/>
<dbReference type="STRING" id="857340.A0A086SWN0"/>
<feature type="transmembrane region" description="Helical" evidence="6">
    <location>
        <begin position="162"/>
        <end position="182"/>
    </location>
</feature>
<dbReference type="PANTHER" id="PTHR31885">
    <property type="entry name" value="GH04784P"/>
    <property type="match status" value="1"/>
</dbReference>
<dbReference type="Proteomes" id="UP000029964">
    <property type="component" value="Unassembled WGS sequence"/>
</dbReference>
<gene>
    <name evidence="7" type="ORF">ACRE_077670</name>
</gene>
<name>A0A086SWN0_HAPC1</name>
<feature type="transmembrane region" description="Helical" evidence="6">
    <location>
        <begin position="73"/>
        <end position="91"/>
    </location>
</feature>
<evidence type="ECO:0000256" key="5">
    <source>
        <dbReference type="ARBA" id="ARBA00023136"/>
    </source>
</evidence>
<dbReference type="GO" id="GO:0016020">
    <property type="term" value="C:membrane"/>
    <property type="evidence" value="ECO:0007669"/>
    <property type="project" value="UniProtKB-SubCell"/>
</dbReference>
<keyword evidence="4 6" id="KW-1133">Transmembrane helix</keyword>
<feature type="transmembrane region" description="Helical" evidence="6">
    <location>
        <begin position="194"/>
        <end position="216"/>
    </location>
</feature>
<dbReference type="EMBL" id="JPKY01000125">
    <property type="protein sequence ID" value="KFH41512.1"/>
    <property type="molecule type" value="Genomic_DNA"/>
</dbReference>
<sequence>METAVLAASWANAIIFGFNVRKPPGLFRTITKTASTTLLSALTYIRGGSLTLTGALALGSLGDAFLAWDEGDAAFLSGLGSFLAAHLLYIAEFLPAGNGRTQIESEGWRKVLAGAMLLLGPAMNAPLISRVGRVLRVPVMVYSAVIVCMTLAALTIDNSRVVWGAILFAMSDSILAADRFLVAKTSLFRPLMQYAVWALYYSGQFLIAMGLSGSSIGH</sequence>
<proteinExistence type="inferred from homology"/>
<keyword evidence="8" id="KW-1185">Reference proteome</keyword>
<evidence type="ECO:0000256" key="4">
    <source>
        <dbReference type="ARBA" id="ARBA00022989"/>
    </source>
</evidence>
<evidence type="ECO:0000313" key="8">
    <source>
        <dbReference type="Proteomes" id="UP000029964"/>
    </source>
</evidence>
<feature type="transmembrane region" description="Helical" evidence="6">
    <location>
        <begin position="139"/>
        <end position="156"/>
    </location>
</feature>
<protein>
    <submittedName>
        <fullName evidence="7">Lysoplasmalogenase-like protein</fullName>
    </submittedName>
</protein>
<keyword evidence="5 6" id="KW-0472">Membrane</keyword>
<keyword evidence="3 6" id="KW-0812">Transmembrane</keyword>
<reference evidence="8" key="1">
    <citation type="journal article" date="2014" name="Genome Announc.">
        <title>Genome sequence and annotation of Acremonium chrysogenum, producer of the beta-lactam antibiotic cephalosporin C.</title>
        <authorList>
            <person name="Terfehr D."/>
            <person name="Dahlmann T.A."/>
            <person name="Specht T."/>
            <person name="Zadra I."/>
            <person name="Kuernsteiner H."/>
            <person name="Kueck U."/>
        </authorList>
    </citation>
    <scope>NUCLEOTIDE SEQUENCE [LARGE SCALE GENOMIC DNA]</scope>
    <source>
        <strain evidence="8">ATCC 11550 / CBS 779.69 / DSM 880 / IAM 14645 / JCM 23072 / IMI 49137</strain>
    </source>
</reference>
<dbReference type="PANTHER" id="PTHR31885:SF6">
    <property type="entry name" value="GH04784P"/>
    <property type="match status" value="1"/>
</dbReference>
<comment type="similarity">
    <text evidence="2">Belongs to the TMEM86 family.</text>
</comment>
<feature type="transmembrane region" description="Helical" evidence="6">
    <location>
        <begin position="41"/>
        <end position="61"/>
    </location>
</feature>
<dbReference type="GO" id="GO:0016787">
    <property type="term" value="F:hydrolase activity"/>
    <property type="evidence" value="ECO:0007669"/>
    <property type="project" value="TreeGrafter"/>
</dbReference>
<evidence type="ECO:0000256" key="1">
    <source>
        <dbReference type="ARBA" id="ARBA00004141"/>
    </source>
</evidence>
<evidence type="ECO:0000256" key="2">
    <source>
        <dbReference type="ARBA" id="ARBA00007375"/>
    </source>
</evidence>
<accession>A0A086SWN0</accession>
<comment type="caution">
    <text evidence="7">The sequence shown here is derived from an EMBL/GenBank/DDBJ whole genome shotgun (WGS) entry which is preliminary data.</text>
</comment>
<organism evidence="7 8">
    <name type="scientific">Hapsidospora chrysogenum (strain ATCC 11550 / CBS 779.69 / DSM 880 / IAM 14645 / JCM 23072 / IMI 49137)</name>
    <name type="common">Acremonium chrysogenum</name>
    <dbReference type="NCBI Taxonomy" id="857340"/>
    <lineage>
        <taxon>Eukaryota</taxon>
        <taxon>Fungi</taxon>
        <taxon>Dikarya</taxon>
        <taxon>Ascomycota</taxon>
        <taxon>Pezizomycotina</taxon>
        <taxon>Sordariomycetes</taxon>
        <taxon>Hypocreomycetidae</taxon>
        <taxon>Hypocreales</taxon>
        <taxon>Bionectriaceae</taxon>
        <taxon>Hapsidospora</taxon>
    </lineage>
</organism>